<accession>M0M0M3</accession>
<dbReference type="EMBL" id="AOMA01000089">
    <property type="protein sequence ID" value="EMA38963.1"/>
    <property type="molecule type" value="Genomic_DNA"/>
</dbReference>
<organism evidence="2 3">
    <name type="scientific">Halobiforma nitratireducens JCM 10879</name>
    <dbReference type="NCBI Taxonomy" id="1227454"/>
    <lineage>
        <taxon>Archaea</taxon>
        <taxon>Methanobacteriati</taxon>
        <taxon>Methanobacteriota</taxon>
        <taxon>Stenosarchaea group</taxon>
        <taxon>Halobacteria</taxon>
        <taxon>Halobacteriales</taxon>
        <taxon>Natrialbaceae</taxon>
        <taxon>Halobiforma</taxon>
    </lineage>
</organism>
<proteinExistence type="predicted"/>
<evidence type="ECO:0000256" key="1">
    <source>
        <dbReference type="SAM" id="MobiDB-lite"/>
    </source>
</evidence>
<gene>
    <name evidence="2" type="ORF">C446_09233</name>
</gene>
<name>M0M0M3_9EURY</name>
<reference evidence="2 3" key="1">
    <citation type="journal article" date="2014" name="PLoS Genet.">
        <title>Phylogenetically driven sequencing of extremely halophilic archaea reveals strategies for static and dynamic osmo-response.</title>
        <authorList>
            <person name="Becker E.A."/>
            <person name="Seitzer P.M."/>
            <person name="Tritt A."/>
            <person name="Larsen D."/>
            <person name="Krusor M."/>
            <person name="Yao A.I."/>
            <person name="Wu D."/>
            <person name="Madern D."/>
            <person name="Eisen J.A."/>
            <person name="Darling A.E."/>
            <person name="Facciotti M.T."/>
        </authorList>
    </citation>
    <scope>NUCLEOTIDE SEQUENCE [LARGE SCALE GENOMIC DNA]</scope>
    <source>
        <strain evidence="2 3">JCM 10879</strain>
    </source>
</reference>
<comment type="caution">
    <text evidence="2">The sequence shown here is derived from an EMBL/GenBank/DDBJ whole genome shotgun (WGS) entry which is preliminary data.</text>
</comment>
<protein>
    <submittedName>
        <fullName evidence="2">Uncharacterized protein</fullName>
    </submittedName>
</protein>
<dbReference type="Proteomes" id="UP000011607">
    <property type="component" value="Unassembled WGS sequence"/>
</dbReference>
<feature type="region of interest" description="Disordered" evidence="1">
    <location>
        <begin position="1"/>
        <end position="26"/>
    </location>
</feature>
<keyword evidence="3" id="KW-1185">Reference proteome</keyword>
<sequence>MIDGDAGFRRPRAEGPDRHGRGDRLIERTGEMAIGHCRLGSILEGDFCQSKAPMAGGLDG</sequence>
<evidence type="ECO:0000313" key="2">
    <source>
        <dbReference type="EMBL" id="EMA38963.1"/>
    </source>
</evidence>
<evidence type="ECO:0000313" key="3">
    <source>
        <dbReference type="Proteomes" id="UP000011607"/>
    </source>
</evidence>
<dbReference type="AlphaFoldDB" id="M0M0M3"/>